<dbReference type="SUPFAM" id="SSF51735">
    <property type="entry name" value="NAD(P)-binding Rossmann-fold domains"/>
    <property type="match status" value="1"/>
</dbReference>
<gene>
    <name evidence="2" type="ORF">ACFFLM_03950</name>
</gene>
<dbReference type="InterPro" id="IPR052718">
    <property type="entry name" value="NmrA-type_oxidoreductase"/>
</dbReference>
<keyword evidence="2" id="KW-0560">Oxidoreductase</keyword>
<keyword evidence="3" id="KW-1185">Reference proteome</keyword>
<organism evidence="2 3">
    <name type="scientific">Deinococcus oregonensis</name>
    <dbReference type="NCBI Taxonomy" id="1805970"/>
    <lineage>
        <taxon>Bacteria</taxon>
        <taxon>Thermotogati</taxon>
        <taxon>Deinococcota</taxon>
        <taxon>Deinococci</taxon>
        <taxon>Deinococcales</taxon>
        <taxon>Deinococcaceae</taxon>
        <taxon>Deinococcus</taxon>
    </lineage>
</organism>
<proteinExistence type="predicted"/>
<dbReference type="Pfam" id="PF05368">
    <property type="entry name" value="NmrA"/>
    <property type="match status" value="1"/>
</dbReference>
<dbReference type="Gene3D" id="3.40.50.720">
    <property type="entry name" value="NAD(P)-binding Rossmann-like Domain"/>
    <property type="match status" value="1"/>
</dbReference>
<evidence type="ECO:0000313" key="3">
    <source>
        <dbReference type="Proteomes" id="UP001589733"/>
    </source>
</evidence>
<accession>A0ABV6AUG4</accession>
<sequence length="289" mass="31844">MILVTGATGQLGRSVVEALLNQIPADQIAVLVRDEAKATTLREQGVSIRVGSYDDTASLERAMQGIDRVLLIAGTDEEKRVEQHRNVIRAAKQAGVSCLAYTSRTLKDRTTMVNKLMEGHFQTEEDLQASGLGYAIFRNVLYMDTLVFYVGERGLKHGFRLPTGQGRVAYALRSEMGEALANWLVSGPCENKIYKLTGSEASSFDDVARVLTELTGNQVTYTPVEDAEFEAQLKARGVPETLIPRYLGFQTDIKNGQEDETTAELAQLLERRPATLREGLKVLFSTALV</sequence>
<dbReference type="Proteomes" id="UP001589733">
    <property type="component" value="Unassembled WGS sequence"/>
</dbReference>
<dbReference type="EMBL" id="JBHLYR010000013">
    <property type="protein sequence ID" value="MFB9991137.1"/>
    <property type="molecule type" value="Genomic_DNA"/>
</dbReference>
<evidence type="ECO:0000259" key="1">
    <source>
        <dbReference type="Pfam" id="PF05368"/>
    </source>
</evidence>
<reference evidence="2 3" key="1">
    <citation type="submission" date="2024-09" db="EMBL/GenBank/DDBJ databases">
        <authorList>
            <person name="Sun Q."/>
            <person name="Mori K."/>
        </authorList>
    </citation>
    <scope>NUCLEOTIDE SEQUENCE [LARGE SCALE GENOMIC DNA]</scope>
    <source>
        <strain evidence="2 3">JCM 13503</strain>
    </source>
</reference>
<evidence type="ECO:0000313" key="2">
    <source>
        <dbReference type="EMBL" id="MFB9991137.1"/>
    </source>
</evidence>
<dbReference type="EC" id="1.6.5.2" evidence="2"/>
<dbReference type="CDD" id="cd05269">
    <property type="entry name" value="TMR_SDR_a"/>
    <property type="match status" value="1"/>
</dbReference>
<dbReference type="RefSeq" id="WP_380005768.1">
    <property type="nucleotide sequence ID" value="NZ_JBHLYR010000013.1"/>
</dbReference>
<dbReference type="InterPro" id="IPR036291">
    <property type="entry name" value="NAD(P)-bd_dom_sf"/>
</dbReference>
<comment type="caution">
    <text evidence="2">The sequence shown here is derived from an EMBL/GenBank/DDBJ whole genome shotgun (WGS) entry which is preliminary data.</text>
</comment>
<dbReference type="GO" id="GO:0003955">
    <property type="term" value="F:NAD(P)H dehydrogenase (quinone) activity"/>
    <property type="evidence" value="ECO:0007669"/>
    <property type="project" value="UniProtKB-EC"/>
</dbReference>
<protein>
    <submittedName>
        <fullName evidence="2">SDR family oxidoreductase</fullName>
        <ecNumber evidence="2">1.6.5.2</ecNumber>
    </submittedName>
</protein>
<dbReference type="PANTHER" id="PTHR47129">
    <property type="entry name" value="QUINONE OXIDOREDUCTASE 2"/>
    <property type="match status" value="1"/>
</dbReference>
<name>A0ABV6AUG4_9DEIO</name>
<dbReference type="PANTHER" id="PTHR47129:SF1">
    <property type="entry name" value="NMRA-LIKE DOMAIN-CONTAINING PROTEIN"/>
    <property type="match status" value="1"/>
</dbReference>
<dbReference type="Gene3D" id="3.90.25.10">
    <property type="entry name" value="UDP-galactose 4-epimerase, domain 1"/>
    <property type="match status" value="1"/>
</dbReference>
<feature type="domain" description="NmrA-like" evidence="1">
    <location>
        <begin position="2"/>
        <end position="238"/>
    </location>
</feature>
<dbReference type="InterPro" id="IPR008030">
    <property type="entry name" value="NmrA-like"/>
</dbReference>